<keyword evidence="1" id="KW-0949">S-adenosyl-L-methionine</keyword>
<organism evidence="6 7">
    <name type="scientific">Actinomadura rubrisoli</name>
    <dbReference type="NCBI Taxonomy" id="2530368"/>
    <lineage>
        <taxon>Bacteria</taxon>
        <taxon>Bacillati</taxon>
        <taxon>Actinomycetota</taxon>
        <taxon>Actinomycetes</taxon>
        <taxon>Streptosporangiales</taxon>
        <taxon>Thermomonosporaceae</taxon>
        <taxon>Actinomadura</taxon>
    </lineage>
</organism>
<dbReference type="OrthoDB" id="9782387at2"/>
<dbReference type="NCBIfam" id="TIGR04269">
    <property type="entry name" value="SAM_SPASM_FxsB"/>
    <property type="match status" value="1"/>
</dbReference>
<dbReference type="AlphaFoldDB" id="A0A4R5CAU4"/>
<dbReference type="SFLD" id="SFLDG01386">
    <property type="entry name" value="main_SPASM_domain-containing"/>
    <property type="match status" value="1"/>
</dbReference>
<protein>
    <submittedName>
        <fullName evidence="6">FxsB family radical SAM/SPASM domain protein</fullName>
    </submittedName>
</protein>
<comment type="caution">
    <text evidence="6">The sequence shown here is derived from an EMBL/GenBank/DDBJ whole genome shotgun (WGS) entry which is preliminary data.</text>
</comment>
<keyword evidence="7" id="KW-1185">Reference proteome</keyword>
<reference evidence="6 7" key="1">
    <citation type="submission" date="2019-03" db="EMBL/GenBank/DDBJ databases">
        <title>Draft genome sequences of novel Actinobacteria.</title>
        <authorList>
            <person name="Sahin N."/>
            <person name="Ay H."/>
            <person name="Saygin H."/>
        </authorList>
    </citation>
    <scope>NUCLEOTIDE SEQUENCE [LARGE SCALE GENOMIC DNA]</scope>
    <source>
        <strain evidence="6 7">H3C3</strain>
    </source>
</reference>
<dbReference type="GO" id="GO:0016491">
    <property type="term" value="F:oxidoreductase activity"/>
    <property type="evidence" value="ECO:0007669"/>
    <property type="project" value="InterPro"/>
</dbReference>
<evidence type="ECO:0000256" key="4">
    <source>
        <dbReference type="ARBA" id="ARBA00023014"/>
    </source>
</evidence>
<evidence type="ECO:0000313" key="6">
    <source>
        <dbReference type="EMBL" id="TDD95313.1"/>
    </source>
</evidence>
<dbReference type="PROSITE" id="PS51918">
    <property type="entry name" value="RADICAL_SAM"/>
    <property type="match status" value="1"/>
</dbReference>
<dbReference type="InterPro" id="IPR023867">
    <property type="entry name" value="Sulphatase_maturase_rSAM"/>
</dbReference>
<keyword evidence="3" id="KW-0408">Iron</keyword>
<dbReference type="SUPFAM" id="SSF102114">
    <property type="entry name" value="Radical SAM enzymes"/>
    <property type="match status" value="1"/>
</dbReference>
<dbReference type="Gene3D" id="3.20.20.70">
    <property type="entry name" value="Aldolase class I"/>
    <property type="match status" value="1"/>
</dbReference>
<dbReference type="SFLD" id="SFLDG01067">
    <property type="entry name" value="SPASM/twitch_domain_containing"/>
    <property type="match status" value="1"/>
</dbReference>
<dbReference type="EMBL" id="SMKU01000013">
    <property type="protein sequence ID" value="TDD95313.1"/>
    <property type="molecule type" value="Genomic_DNA"/>
</dbReference>
<evidence type="ECO:0000259" key="5">
    <source>
        <dbReference type="PROSITE" id="PS51918"/>
    </source>
</evidence>
<dbReference type="SFLD" id="SFLDS00029">
    <property type="entry name" value="Radical_SAM"/>
    <property type="match status" value="1"/>
</dbReference>
<dbReference type="PANTHER" id="PTHR43273:SF8">
    <property type="entry name" value="RADICAL SAM DOMAIN PROTEIN"/>
    <property type="match status" value="1"/>
</dbReference>
<keyword evidence="2" id="KW-0479">Metal-binding</keyword>
<dbReference type="SFLD" id="SFLDG01072">
    <property type="entry name" value="dehydrogenase_like"/>
    <property type="match status" value="1"/>
</dbReference>
<dbReference type="InterPro" id="IPR058240">
    <property type="entry name" value="rSAM_sf"/>
</dbReference>
<dbReference type="Pfam" id="PF04055">
    <property type="entry name" value="Radical_SAM"/>
    <property type="match status" value="1"/>
</dbReference>
<dbReference type="InterPro" id="IPR013785">
    <property type="entry name" value="Aldolase_TIM"/>
</dbReference>
<dbReference type="PANTHER" id="PTHR43273">
    <property type="entry name" value="ANAEROBIC SULFATASE-MATURATING ENZYME HOMOLOG ASLB-RELATED"/>
    <property type="match status" value="1"/>
</dbReference>
<sequence>MPQTCPNWGCELAARNRVIICICADWTRDDSRCTAPHADPTVEVGVALKPEANAVLEGPEWPARLDVRALLEDGWRPTPFREFVIKIHSRCNLACSYCYMYEMADQSWRSQPRRMADATIETVARRIAEHVESNGLTRIELILHGGEPLLAGPQSLRHAVTAVRSAVGGGVTVSASLQTNGMLLDSEHLDLFAELGVRVSISLDGDEEGHDRHRRAPNGSGSHRRVVAGLERLLEPQYRHLFAGLLSAIDLRNEPVTTYEALLDFGPPSLDFLLPHGTWDSPPPRAFSAASAAASADAPYGDWLIQVFDRWYKAPVSETRVRLFNEIIRMVFGRPSRTESVGLSPFAAVVVETNGAIEQVDTLKAAYEGAARTPLHVSRDSFDKTLMLPSFAARQIGLRALSDECLDCDLVRICGGGLYPHRYRAGSGFANPSVYCRDLFRLISHIATTVRRDVSELRENGQRRIDVNGRTEGTK</sequence>
<feature type="domain" description="Radical SAM core" evidence="5">
    <location>
        <begin position="77"/>
        <end position="313"/>
    </location>
</feature>
<evidence type="ECO:0000313" key="7">
    <source>
        <dbReference type="Proteomes" id="UP000294513"/>
    </source>
</evidence>
<dbReference type="InterPro" id="IPR007197">
    <property type="entry name" value="rSAM"/>
</dbReference>
<gene>
    <name evidence="6" type="ORF">E1298_05460</name>
</gene>
<accession>A0A4R5CAU4</accession>
<dbReference type="InterPro" id="IPR026335">
    <property type="entry name" value="rSAM_SPASM_FxsB"/>
</dbReference>
<dbReference type="GO" id="GO:0051536">
    <property type="term" value="F:iron-sulfur cluster binding"/>
    <property type="evidence" value="ECO:0007669"/>
    <property type="project" value="UniProtKB-KW"/>
</dbReference>
<dbReference type="Proteomes" id="UP000294513">
    <property type="component" value="Unassembled WGS sequence"/>
</dbReference>
<dbReference type="CDD" id="cd01335">
    <property type="entry name" value="Radical_SAM"/>
    <property type="match status" value="1"/>
</dbReference>
<keyword evidence="4" id="KW-0411">Iron-sulfur</keyword>
<evidence type="ECO:0000256" key="3">
    <source>
        <dbReference type="ARBA" id="ARBA00023004"/>
    </source>
</evidence>
<name>A0A4R5CAU4_9ACTN</name>
<evidence type="ECO:0000256" key="2">
    <source>
        <dbReference type="ARBA" id="ARBA00022723"/>
    </source>
</evidence>
<evidence type="ECO:0000256" key="1">
    <source>
        <dbReference type="ARBA" id="ARBA00022691"/>
    </source>
</evidence>
<proteinExistence type="predicted"/>
<dbReference type="GO" id="GO:0046872">
    <property type="term" value="F:metal ion binding"/>
    <property type="evidence" value="ECO:0007669"/>
    <property type="project" value="UniProtKB-KW"/>
</dbReference>